<feature type="non-terminal residue" evidence="2">
    <location>
        <position position="1"/>
    </location>
</feature>
<keyword evidence="2" id="KW-0969">Cilium</keyword>
<accession>A0A6J4LR47</accession>
<organism evidence="2">
    <name type="scientific">uncultured Lysobacter sp</name>
    <dbReference type="NCBI Taxonomy" id="271060"/>
    <lineage>
        <taxon>Bacteria</taxon>
        <taxon>Pseudomonadati</taxon>
        <taxon>Pseudomonadota</taxon>
        <taxon>Gammaproteobacteria</taxon>
        <taxon>Lysobacterales</taxon>
        <taxon>Lysobacteraceae</taxon>
        <taxon>Lysobacter</taxon>
        <taxon>environmental samples</taxon>
    </lineage>
</organism>
<reference evidence="2" key="1">
    <citation type="submission" date="2020-02" db="EMBL/GenBank/DDBJ databases">
        <authorList>
            <person name="Meier V. D."/>
        </authorList>
    </citation>
    <scope>NUCLEOTIDE SEQUENCE</scope>
    <source>
        <strain evidence="2">AVDCRST_MAG71</strain>
    </source>
</reference>
<dbReference type="AlphaFoldDB" id="A0A6J4LR47"/>
<evidence type="ECO:0000313" key="2">
    <source>
        <dbReference type="EMBL" id="CAA9337645.1"/>
    </source>
</evidence>
<proteinExistence type="predicted"/>
<keyword evidence="2" id="KW-0966">Cell projection</keyword>
<feature type="non-terminal residue" evidence="2">
    <location>
        <position position="135"/>
    </location>
</feature>
<feature type="compositionally biased region" description="Basic residues" evidence="1">
    <location>
        <begin position="59"/>
        <end position="73"/>
    </location>
</feature>
<feature type="compositionally biased region" description="Basic residues" evidence="1">
    <location>
        <begin position="30"/>
        <end position="40"/>
    </location>
</feature>
<sequence length="135" mass="15671">EQPAHLRRRRFGDDRAVGAPEHRRQQHGERRFRRRHPRRGVSREAAGVLGRGGRQRSLAGRRARDRSEGKHRRPDQALRARPPARRRPGLCVRARRGPDRADGRHDFRLAQLPGERRGVQHRQGTGERDFDDGQV</sequence>
<evidence type="ECO:0000256" key="1">
    <source>
        <dbReference type="SAM" id="MobiDB-lite"/>
    </source>
</evidence>
<name>A0A6J4LR47_9GAMM</name>
<gene>
    <name evidence="2" type="ORF">AVDCRST_MAG71-2093</name>
</gene>
<dbReference type="EMBL" id="CADCUA010000484">
    <property type="protein sequence ID" value="CAA9337645.1"/>
    <property type="molecule type" value="Genomic_DNA"/>
</dbReference>
<feature type="compositionally biased region" description="Basic and acidic residues" evidence="1">
    <location>
        <begin position="96"/>
        <end position="128"/>
    </location>
</feature>
<feature type="compositionally biased region" description="Basic and acidic residues" evidence="1">
    <location>
        <begin position="11"/>
        <end position="29"/>
    </location>
</feature>
<feature type="compositionally biased region" description="Basic residues" evidence="1">
    <location>
        <begin position="1"/>
        <end position="10"/>
    </location>
</feature>
<protein>
    <submittedName>
        <fullName evidence="2">Flagellar basal-body rod protein FlgC</fullName>
    </submittedName>
</protein>
<feature type="region of interest" description="Disordered" evidence="1">
    <location>
        <begin position="1"/>
        <end position="135"/>
    </location>
</feature>
<keyword evidence="2" id="KW-0282">Flagellum</keyword>